<feature type="region of interest" description="Disordered" evidence="1">
    <location>
        <begin position="27"/>
        <end position="58"/>
    </location>
</feature>
<dbReference type="WBParaSite" id="MCU_014248-RA">
    <property type="protein sequence ID" value="MCU_014248-RA"/>
    <property type="gene ID" value="MCU_014248"/>
</dbReference>
<reference evidence="2" key="1">
    <citation type="submission" date="2019-11" db="UniProtKB">
        <authorList>
            <consortium name="WormBaseParasite"/>
        </authorList>
    </citation>
    <scope>IDENTIFICATION</scope>
</reference>
<name>A0A5K3G0U9_MESCO</name>
<feature type="compositionally biased region" description="Low complexity" evidence="1">
    <location>
        <begin position="35"/>
        <end position="44"/>
    </location>
</feature>
<proteinExistence type="predicted"/>
<sequence>MLESLKVENENLRARDVGKVTEILTLRMDGDDGNDTGSNSDVNSIDNGASGIKAKTSTEEINTTLDVSNRSESGRTSSNSHIVNVSGFERRNRQVLNRVTFAMNKMQDIVDRWSVKDTTDFLA</sequence>
<organism evidence="2">
    <name type="scientific">Mesocestoides corti</name>
    <name type="common">Flatworm</name>
    <dbReference type="NCBI Taxonomy" id="53468"/>
    <lineage>
        <taxon>Eukaryota</taxon>
        <taxon>Metazoa</taxon>
        <taxon>Spiralia</taxon>
        <taxon>Lophotrochozoa</taxon>
        <taxon>Platyhelminthes</taxon>
        <taxon>Cestoda</taxon>
        <taxon>Eucestoda</taxon>
        <taxon>Cyclophyllidea</taxon>
        <taxon>Mesocestoididae</taxon>
        <taxon>Mesocestoides</taxon>
    </lineage>
</organism>
<protein>
    <submittedName>
        <fullName evidence="2">Kinesin motor domain-containing protein</fullName>
    </submittedName>
</protein>
<accession>A0A5K3G0U9</accession>
<evidence type="ECO:0000313" key="2">
    <source>
        <dbReference type="WBParaSite" id="MCU_014248-RA"/>
    </source>
</evidence>
<dbReference type="AlphaFoldDB" id="A0A5K3G0U9"/>
<evidence type="ECO:0000256" key="1">
    <source>
        <dbReference type="SAM" id="MobiDB-lite"/>
    </source>
</evidence>